<dbReference type="AlphaFoldDB" id="A0A917H893"/>
<evidence type="ECO:0000313" key="4">
    <source>
        <dbReference type="Proteomes" id="UP000600247"/>
    </source>
</evidence>
<evidence type="ECO:0008006" key="5">
    <source>
        <dbReference type="Google" id="ProtNLM"/>
    </source>
</evidence>
<evidence type="ECO:0000313" key="3">
    <source>
        <dbReference type="EMBL" id="GGG70421.1"/>
    </source>
</evidence>
<keyword evidence="4" id="KW-1185">Reference proteome</keyword>
<evidence type="ECO:0000256" key="1">
    <source>
        <dbReference type="PIRSR" id="PIRSR007531-1"/>
    </source>
</evidence>
<dbReference type="InterPro" id="IPR012853">
    <property type="entry name" value="CPT"/>
</dbReference>
<proteinExistence type="predicted"/>
<reference evidence="3 4" key="1">
    <citation type="journal article" date="2014" name="Int. J. Syst. Evol. Microbiol.">
        <title>Complete genome sequence of Corynebacterium casei LMG S-19264T (=DSM 44701T), isolated from a smear-ripened cheese.</title>
        <authorList>
            <consortium name="US DOE Joint Genome Institute (JGI-PGF)"/>
            <person name="Walter F."/>
            <person name="Albersmeier A."/>
            <person name="Kalinowski J."/>
            <person name="Ruckert C."/>
        </authorList>
    </citation>
    <scope>NUCLEOTIDE SEQUENCE [LARGE SCALE GENOMIC DNA]</scope>
    <source>
        <strain evidence="3 4">CGMCC 1.15286</strain>
    </source>
</reference>
<dbReference type="GO" id="GO:0005524">
    <property type="term" value="F:ATP binding"/>
    <property type="evidence" value="ECO:0007669"/>
    <property type="project" value="InterPro"/>
</dbReference>
<dbReference type="Proteomes" id="UP000600247">
    <property type="component" value="Unassembled WGS sequence"/>
</dbReference>
<sequence>MEKKMLSERHAMIIFEGMIKLKQGIVVFLNGTSSSGKTSISTELLKQNKISFKHLSIDDFLLRLLRDYFDFINTECSSTESADREEVQVSNDIIINPLVSLFFSTIKFMSAKGINIVVDTVNDNDERLNACLELLIDHPVLFVGVTCSKEELTRREDLRGDRQSGLAISQYDQVYCFDEYDIELNTEALRPDECANLILDFIRSNREYSAFKKINKKSVGVS</sequence>
<feature type="active site" evidence="1">
    <location>
        <position position="58"/>
    </location>
</feature>
<name>A0A917H893_9BACL</name>
<organism evidence="3 4">
    <name type="scientific">Paenibacillus radicis</name>
    <name type="common">ex Gao et al. 2016</name>
    <dbReference type="NCBI Taxonomy" id="1737354"/>
    <lineage>
        <taxon>Bacteria</taxon>
        <taxon>Bacillati</taxon>
        <taxon>Bacillota</taxon>
        <taxon>Bacilli</taxon>
        <taxon>Bacillales</taxon>
        <taxon>Paenibacillaceae</taxon>
        <taxon>Paenibacillus</taxon>
    </lineage>
</organism>
<evidence type="ECO:0000256" key="2">
    <source>
        <dbReference type="PIRSR" id="PIRSR007531-2"/>
    </source>
</evidence>
<feature type="binding site" evidence="2">
    <location>
        <begin position="31"/>
        <end position="38"/>
    </location>
    <ligand>
        <name>ATP</name>
        <dbReference type="ChEBI" id="CHEBI:30616"/>
    </ligand>
</feature>
<dbReference type="GO" id="GO:0016740">
    <property type="term" value="F:transferase activity"/>
    <property type="evidence" value="ECO:0007669"/>
    <property type="project" value="InterPro"/>
</dbReference>
<dbReference type="InterPro" id="IPR027417">
    <property type="entry name" value="P-loop_NTPase"/>
</dbReference>
<dbReference type="PIRSF" id="PIRSF007531">
    <property type="entry name" value="CPT"/>
    <property type="match status" value="1"/>
</dbReference>
<accession>A0A917H893</accession>
<dbReference type="Pfam" id="PF07931">
    <property type="entry name" value="CPT"/>
    <property type="match status" value="1"/>
</dbReference>
<protein>
    <recommendedName>
        <fullName evidence="5">Chemotaxis protein</fullName>
    </recommendedName>
</protein>
<dbReference type="EMBL" id="BMHY01000004">
    <property type="protein sequence ID" value="GGG70421.1"/>
    <property type="molecule type" value="Genomic_DNA"/>
</dbReference>
<dbReference type="Gene3D" id="3.40.50.300">
    <property type="entry name" value="P-loop containing nucleotide triphosphate hydrolases"/>
    <property type="match status" value="1"/>
</dbReference>
<gene>
    <name evidence="3" type="ORF">GCM10010918_27210</name>
</gene>
<comment type="caution">
    <text evidence="3">The sequence shown here is derived from an EMBL/GenBank/DDBJ whole genome shotgun (WGS) entry which is preliminary data.</text>
</comment>
<dbReference type="RefSeq" id="WP_308421785.1">
    <property type="nucleotide sequence ID" value="NZ_BMHY01000004.1"/>
</dbReference>
<dbReference type="SUPFAM" id="SSF52540">
    <property type="entry name" value="P-loop containing nucleoside triphosphate hydrolases"/>
    <property type="match status" value="1"/>
</dbReference>